<reference evidence="1" key="1">
    <citation type="submission" date="2018-05" db="EMBL/GenBank/DDBJ databases">
        <authorList>
            <person name="Lanie J.A."/>
            <person name="Ng W.-L."/>
            <person name="Kazmierczak K.M."/>
            <person name="Andrzejewski T.M."/>
            <person name="Davidsen T.M."/>
            <person name="Wayne K.J."/>
            <person name="Tettelin H."/>
            <person name="Glass J.I."/>
            <person name="Rusch D."/>
            <person name="Podicherti R."/>
            <person name="Tsui H.-C.T."/>
            <person name="Winkler M.E."/>
        </authorList>
    </citation>
    <scope>NUCLEOTIDE SEQUENCE</scope>
</reference>
<name>A0A382QNH9_9ZZZZ</name>
<evidence type="ECO:0000313" key="1">
    <source>
        <dbReference type="EMBL" id="SVC87079.1"/>
    </source>
</evidence>
<proteinExistence type="predicted"/>
<protein>
    <submittedName>
        <fullName evidence="1">Uncharacterized protein</fullName>
    </submittedName>
</protein>
<dbReference type="AlphaFoldDB" id="A0A382QNH9"/>
<gene>
    <name evidence="1" type="ORF">METZ01_LOCUS339933</name>
</gene>
<organism evidence="1">
    <name type="scientific">marine metagenome</name>
    <dbReference type="NCBI Taxonomy" id="408172"/>
    <lineage>
        <taxon>unclassified sequences</taxon>
        <taxon>metagenomes</taxon>
        <taxon>ecological metagenomes</taxon>
    </lineage>
</organism>
<feature type="non-terminal residue" evidence="1">
    <location>
        <position position="25"/>
    </location>
</feature>
<dbReference type="EMBL" id="UINC01115794">
    <property type="protein sequence ID" value="SVC87079.1"/>
    <property type="molecule type" value="Genomic_DNA"/>
</dbReference>
<sequence length="25" mass="2781">MLRAALIFAILFFTTTVAAQDTLRP</sequence>
<accession>A0A382QNH9</accession>